<dbReference type="AlphaFoldDB" id="A0A6I2M9U0"/>
<dbReference type="EMBL" id="WKKF01000002">
    <property type="protein sequence ID" value="MRX54888.1"/>
    <property type="molecule type" value="Genomic_DNA"/>
</dbReference>
<dbReference type="InterPro" id="IPR017871">
    <property type="entry name" value="ABC_transporter-like_CS"/>
</dbReference>
<evidence type="ECO:0000256" key="4">
    <source>
        <dbReference type="ARBA" id="ARBA00022692"/>
    </source>
</evidence>
<keyword evidence="4 9" id="KW-0812">Transmembrane</keyword>
<evidence type="ECO:0000256" key="9">
    <source>
        <dbReference type="SAM" id="Phobius"/>
    </source>
</evidence>
<keyword evidence="5" id="KW-0547">Nucleotide-binding</keyword>
<evidence type="ECO:0000256" key="1">
    <source>
        <dbReference type="ARBA" id="ARBA00004651"/>
    </source>
</evidence>
<organism evidence="12 13">
    <name type="scientific">Metabacillus idriensis</name>
    <dbReference type="NCBI Taxonomy" id="324768"/>
    <lineage>
        <taxon>Bacteria</taxon>
        <taxon>Bacillati</taxon>
        <taxon>Bacillota</taxon>
        <taxon>Bacilli</taxon>
        <taxon>Bacillales</taxon>
        <taxon>Bacillaceae</taxon>
        <taxon>Metabacillus</taxon>
    </lineage>
</organism>
<dbReference type="Pfam" id="PF00005">
    <property type="entry name" value="ABC_tran"/>
    <property type="match status" value="1"/>
</dbReference>
<evidence type="ECO:0000256" key="3">
    <source>
        <dbReference type="ARBA" id="ARBA00022475"/>
    </source>
</evidence>
<evidence type="ECO:0000313" key="13">
    <source>
        <dbReference type="Proteomes" id="UP000441585"/>
    </source>
</evidence>
<evidence type="ECO:0000313" key="12">
    <source>
        <dbReference type="EMBL" id="MRX54888.1"/>
    </source>
</evidence>
<dbReference type="GO" id="GO:0016887">
    <property type="term" value="F:ATP hydrolysis activity"/>
    <property type="evidence" value="ECO:0007669"/>
    <property type="project" value="InterPro"/>
</dbReference>
<feature type="transmembrane region" description="Helical" evidence="9">
    <location>
        <begin position="166"/>
        <end position="183"/>
    </location>
</feature>
<evidence type="ECO:0000259" key="10">
    <source>
        <dbReference type="PROSITE" id="PS50893"/>
    </source>
</evidence>
<dbReference type="SUPFAM" id="SSF90123">
    <property type="entry name" value="ABC transporter transmembrane region"/>
    <property type="match status" value="1"/>
</dbReference>
<gene>
    <name evidence="12" type="ORF">GJU41_12970</name>
</gene>
<dbReference type="GO" id="GO:0005886">
    <property type="term" value="C:plasma membrane"/>
    <property type="evidence" value="ECO:0007669"/>
    <property type="project" value="UniProtKB-SubCell"/>
</dbReference>
<dbReference type="PANTHER" id="PTHR43394">
    <property type="entry name" value="ATP-DEPENDENT PERMEASE MDL1, MITOCHONDRIAL"/>
    <property type="match status" value="1"/>
</dbReference>
<dbReference type="PANTHER" id="PTHR43394:SF1">
    <property type="entry name" value="ATP-BINDING CASSETTE SUB-FAMILY B MEMBER 10, MITOCHONDRIAL"/>
    <property type="match status" value="1"/>
</dbReference>
<dbReference type="InterPro" id="IPR036640">
    <property type="entry name" value="ABC1_TM_sf"/>
</dbReference>
<dbReference type="PROSITE" id="PS50893">
    <property type="entry name" value="ABC_TRANSPORTER_2"/>
    <property type="match status" value="1"/>
</dbReference>
<keyword evidence="13" id="KW-1185">Reference proteome</keyword>
<evidence type="ECO:0000259" key="11">
    <source>
        <dbReference type="PROSITE" id="PS50929"/>
    </source>
</evidence>
<dbReference type="FunFam" id="3.40.50.300:FF:000221">
    <property type="entry name" value="Multidrug ABC transporter ATP-binding protein"/>
    <property type="match status" value="1"/>
</dbReference>
<dbReference type="SMART" id="SM00382">
    <property type="entry name" value="AAA"/>
    <property type="match status" value="1"/>
</dbReference>
<sequence length="587" mass="65140">MSSQKTGGKWRVFFQLIRETRPSKTKMAIAGTLSVLSTVVGLVIPLFTKNLIDDFSFDHFGSVHIFLLISAFIAQAITSGVSIYLLNHVGQHVVARLRERLWNKHIHLPVRFYDEHKTGEMISRMTNDTAILKGLITDHITNFFTGIIAIIGSFGILLYLDWQMTLIMLALIPLSILILLPLGRKMYKVSKGLQDETASFTALLTEVLSHVRLVKSSNAEQKEYTSGKSGVGRLFQFGLAEAKIHAWIGPLISLVIMSLLVVILGYGGLRVQAGVLSSGDLVAFILYLFQIVIPMTQFTAFFTQLQKAMGASERIIEILEEEEENLHSGKKIEDIHQSIHFNEIDFAYKKEEPVLNKVTLEIKPGQTTAIVGPSGSGKTTLFSLVERYYLPTGGAIYLGDEKIDGFTLASWRAHIGYVSQESPITSGTIKENICYGLTREVTDAEIAKAAKMAYADQFIEEYPDGYDTQVGERGVKLSGGQRQRIGIARALIRDPKILLLDEATSSLDSHSEIVVQKALGNLMAGRTTIVIAHRLSTVIDADQIIFLDKGRVTGTGTHSELLQTHPMYREFAVQQLKLNDIRLNETV</sequence>
<feature type="transmembrane region" description="Helical" evidence="9">
    <location>
        <begin position="60"/>
        <end position="86"/>
    </location>
</feature>
<dbReference type="RefSeq" id="WP_154318836.1">
    <property type="nucleotide sequence ID" value="NZ_CAJGAA010000002.1"/>
</dbReference>
<evidence type="ECO:0000256" key="2">
    <source>
        <dbReference type="ARBA" id="ARBA00022448"/>
    </source>
</evidence>
<dbReference type="CDD" id="cd18551">
    <property type="entry name" value="ABC_6TM_LmrA_like"/>
    <property type="match status" value="1"/>
</dbReference>
<protein>
    <submittedName>
        <fullName evidence="12">ATP-binding cassette domain-containing protein</fullName>
    </submittedName>
</protein>
<proteinExistence type="predicted"/>
<evidence type="ECO:0000256" key="8">
    <source>
        <dbReference type="ARBA" id="ARBA00023136"/>
    </source>
</evidence>
<keyword evidence="2" id="KW-0813">Transport</keyword>
<dbReference type="PROSITE" id="PS00211">
    <property type="entry name" value="ABC_TRANSPORTER_1"/>
    <property type="match status" value="1"/>
</dbReference>
<dbReference type="InterPro" id="IPR039421">
    <property type="entry name" value="Type_1_exporter"/>
</dbReference>
<dbReference type="InterPro" id="IPR011527">
    <property type="entry name" value="ABC1_TM_dom"/>
</dbReference>
<evidence type="ECO:0000256" key="5">
    <source>
        <dbReference type="ARBA" id="ARBA00022741"/>
    </source>
</evidence>
<dbReference type="FunFam" id="1.20.1560.10:FF:000011">
    <property type="entry name" value="Multidrug ABC transporter ATP-binding protein"/>
    <property type="match status" value="1"/>
</dbReference>
<feature type="transmembrane region" description="Helical" evidence="9">
    <location>
        <begin position="27"/>
        <end position="48"/>
    </location>
</feature>
<dbReference type="InterPro" id="IPR003439">
    <property type="entry name" value="ABC_transporter-like_ATP-bd"/>
</dbReference>
<feature type="transmembrane region" description="Helical" evidence="9">
    <location>
        <begin position="281"/>
        <end position="302"/>
    </location>
</feature>
<accession>A0A6I2M9U0</accession>
<evidence type="ECO:0000256" key="7">
    <source>
        <dbReference type="ARBA" id="ARBA00022989"/>
    </source>
</evidence>
<keyword evidence="3" id="KW-1003">Cell membrane</keyword>
<dbReference type="SUPFAM" id="SSF52540">
    <property type="entry name" value="P-loop containing nucleoside triphosphate hydrolases"/>
    <property type="match status" value="1"/>
</dbReference>
<keyword evidence="8 9" id="KW-0472">Membrane</keyword>
<reference evidence="12 13" key="1">
    <citation type="submission" date="2019-11" db="EMBL/GenBank/DDBJ databases">
        <title>Bacillus idriensis genome.</title>
        <authorList>
            <person name="Konopka E.N."/>
            <person name="Newman J.D."/>
        </authorList>
    </citation>
    <scope>NUCLEOTIDE SEQUENCE [LARGE SCALE GENOMIC DNA]</scope>
    <source>
        <strain evidence="12 13">DSM 19097</strain>
    </source>
</reference>
<evidence type="ECO:0000256" key="6">
    <source>
        <dbReference type="ARBA" id="ARBA00022840"/>
    </source>
</evidence>
<dbReference type="InterPro" id="IPR027417">
    <property type="entry name" value="P-loop_NTPase"/>
</dbReference>
<dbReference type="Gene3D" id="3.40.50.300">
    <property type="entry name" value="P-loop containing nucleotide triphosphate hydrolases"/>
    <property type="match status" value="1"/>
</dbReference>
<dbReference type="Proteomes" id="UP000441585">
    <property type="component" value="Unassembled WGS sequence"/>
</dbReference>
<dbReference type="GO" id="GO:0015421">
    <property type="term" value="F:ABC-type oligopeptide transporter activity"/>
    <property type="evidence" value="ECO:0007669"/>
    <property type="project" value="TreeGrafter"/>
</dbReference>
<dbReference type="InterPro" id="IPR003593">
    <property type="entry name" value="AAA+_ATPase"/>
</dbReference>
<feature type="transmembrane region" description="Helical" evidence="9">
    <location>
        <begin position="140"/>
        <end position="160"/>
    </location>
</feature>
<name>A0A6I2M9U0_9BACI</name>
<comment type="caution">
    <text evidence="12">The sequence shown here is derived from an EMBL/GenBank/DDBJ whole genome shotgun (WGS) entry which is preliminary data.</text>
</comment>
<feature type="domain" description="ABC transporter" evidence="10">
    <location>
        <begin position="339"/>
        <end position="574"/>
    </location>
</feature>
<dbReference type="Pfam" id="PF00664">
    <property type="entry name" value="ABC_membrane"/>
    <property type="match status" value="1"/>
</dbReference>
<feature type="transmembrane region" description="Helical" evidence="9">
    <location>
        <begin position="246"/>
        <end position="269"/>
    </location>
</feature>
<dbReference type="GO" id="GO:0005524">
    <property type="term" value="F:ATP binding"/>
    <property type="evidence" value="ECO:0007669"/>
    <property type="project" value="UniProtKB-KW"/>
</dbReference>
<dbReference type="PROSITE" id="PS50929">
    <property type="entry name" value="ABC_TM1F"/>
    <property type="match status" value="1"/>
</dbReference>
<comment type="subcellular location">
    <subcellularLocation>
        <location evidence="1">Cell membrane</location>
        <topology evidence="1">Multi-pass membrane protein</topology>
    </subcellularLocation>
</comment>
<keyword evidence="6 12" id="KW-0067">ATP-binding</keyword>
<feature type="domain" description="ABC transmembrane type-1" evidence="11">
    <location>
        <begin position="28"/>
        <end position="307"/>
    </location>
</feature>
<dbReference type="Gene3D" id="1.20.1560.10">
    <property type="entry name" value="ABC transporter type 1, transmembrane domain"/>
    <property type="match status" value="1"/>
</dbReference>
<keyword evidence="7 9" id="KW-1133">Transmembrane helix</keyword>